<dbReference type="Proteomes" id="UP001596047">
    <property type="component" value="Unassembled WGS sequence"/>
</dbReference>
<keyword evidence="3" id="KW-1185">Reference proteome</keyword>
<evidence type="ECO:0000313" key="3">
    <source>
        <dbReference type="Proteomes" id="UP001596047"/>
    </source>
</evidence>
<accession>A0ABW0VY09</accession>
<keyword evidence="1" id="KW-1133">Transmembrane helix</keyword>
<gene>
    <name evidence="2" type="ORF">ACFPYJ_11445</name>
</gene>
<proteinExistence type="predicted"/>
<reference evidence="3" key="1">
    <citation type="journal article" date="2019" name="Int. J. Syst. Evol. Microbiol.">
        <title>The Global Catalogue of Microorganisms (GCM) 10K type strain sequencing project: providing services to taxonomists for standard genome sequencing and annotation.</title>
        <authorList>
            <consortium name="The Broad Institute Genomics Platform"/>
            <consortium name="The Broad Institute Genome Sequencing Center for Infectious Disease"/>
            <person name="Wu L."/>
            <person name="Ma J."/>
        </authorList>
    </citation>
    <scope>NUCLEOTIDE SEQUENCE [LARGE SCALE GENOMIC DNA]</scope>
    <source>
        <strain evidence="3">CGMCC 1.3240</strain>
    </source>
</reference>
<keyword evidence="1" id="KW-0812">Transmembrane</keyword>
<evidence type="ECO:0000313" key="2">
    <source>
        <dbReference type="EMBL" id="MFC5649724.1"/>
    </source>
</evidence>
<comment type="caution">
    <text evidence="2">The sequence shown here is derived from an EMBL/GenBank/DDBJ whole genome shotgun (WGS) entry which is preliminary data.</text>
</comment>
<dbReference type="RefSeq" id="WP_379188256.1">
    <property type="nucleotide sequence ID" value="NZ_JBHSOW010000040.1"/>
</dbReference>
<dbReference type="PROSITE" id="PS51257">
    <property type="entry name" value="PROKAR_LIPOPROTEIN"/>
    <property type="match status" value="1"/>
</dbReference>
<name>A0ABW0VY09_9BACL</name>
<feature type="transmembrane region" description="Helical" evidence="1">
    <location>
        <begin position="20"/>
        <end position="37"/>
    </location>
</feature>
<organism evidence="2 3">
    <name type="scientific">Paenibacillus solisilvae</name>
    <dbReference type="NCBI Taxonomy" id="2486751"/>
    <lineage>
        <taxon>Bacteria</taxon>
        <taxon>Bacillati</taxon>
        <taxon>Bacillota</taxon>
        <taxon>Bacilli</taxon>
        <taxon>Bacillales</taxon>
        <taxon>Paenibacillaceae</taxon>
        <taxon>Paenibacillus</taxon>
    </lineage>
</organism>
<keyword evidence="1" id="KW-0472">Membrane</keyword>
<sequence length="264" mass="29195">MVMVINKKVRRTMLESKAQYFGSLVLIAISCMLYTLFNQLGAITSDGASAFEKDYVQEDASFITDKKLNNIPELESQFGMIIEEGESFDYAVTKEKTLRVFAETTKVNKYAVIKGRTLSGSDMLLDPAYAKANDIKIGDTVSVRDHQFTVSGFMSLPNYIYPLKKETDVLNAPGSFGIAVIGRDDYASFNTDSSFYSVKVAGDRNNVDGKLAELKDSLKNENVVILKWIGIEENPRVTLVTSKLENMKSVGAAMPVAICCLHAF</sequence>
<dbReference type="EMBL" id="JBHSOW010000040">
    <property type="protein sequence ID" value="MFC5649724.1"/>
    <property type="molecule type" value="Genomic_DNA"/>
</dbReference>
<evidence type="ECO:0000256" key="1">
    <source>
        <dbReference type="SAM" id="Phobius"/>
    </source>
</evidence>
<evidence type="ECO:0008006" key="4">
    <source>
        <dbReference type="Google" id="ProtNLM"/>
    </source>
</evidence>
<protein>
    <recommendedName>
        <fullName evidence="4">MacB-like periplasmic core domain-containing protein</fullName>
    </recommendedName>
</protein>